<keyword evidence="2" id="KW-1185">Reference proteome</keyword>
<dbReference type="AlphaFoldDB" id="A0A4Y2M7C1"/>
<proteinExistence type="predicted"/>
<name>A0A4Y2M7C1_ARAVE</name>
<gene>
    <name evidence="1" type="ORF">AVEN_142958_1</name>
</gene>
<evidence type="ECO:0000313" key="2">
    <source>
        <dbReference type="Proteomes" id="UP000499080"/>
    </source>
</evidence>
<dbReference type="EMBL" id="BGPR01006858">
    <property type="protein sequence ID" value="GBN22383.1"/>
    <property type="molecule type" value="Genomic_DNA"/>
</dbReference>
<organism evidence="1 2">
    <name type="scientific">Araneus ventricosus</name>
    <name type="common">Orbweaver spider</name>
    <name type="synonym">Epeira ventricosa</name>
    <dbReference type="NCBI Taxonomy" id="182803"/>
    <lineage>
        <taxon>Eukaryota</taxon>
        <taxon>Metazoa</taxon>
        <taxon>Ecdysozoa</taxon>
        <taxon>Arthropoda</taxon>
        <taxon>Chelicerata</taxon>
        <taxon>Arachnida</taxon>
        <taxon>Araneae</taxon>
        <taxon>Araneomorphae</taxon>
        <taxon>Entelegynae</taxon>
        <taxon>Araneoidea</taxon>
        <taxon>Araneidae</taxon>
        <taxon>Araneus</taxon>
    </lineage>
</organism>
<evidence type="ECO:0000313" key="1">
    <source>
        <dbReference type="EMBL" id="GBN22383.1"/>
    </source>
</evidence>
<comment type="caution">
    <text evidence="1">The sequence shown here is derived from an EMBL/GenBank/DDBJ whole genome shotgun (WGS) entry which is preliminary data.</text>
</comment>
<accession>A0A4Y2M7C1</accession>
<reference evidence="1 2" key="1">
    <citation type="journal article" date="2019" name="Sci. Rep.">
        <title>Orb-weaving spider Araneus ventricosus genome elucidates the spidroin gene catalogue.</title>
        <authorList>
            <person name="Kono N."/>
            <person name="Nakamura H."/>
            <person name="Ohtoshi R."/>
            <person name="Moran D.A.P."/>
            <person name="Shinohara A."/>
            <person name="Yoshida Y."/>
            <person name="Fujiwara M."/>
            <person name="Mori M."/>
            <person name="Tomita M."/>
            <person name="Arakawa K."/>
        </authorList>
    </citation>
    <scope>NUCLEOTIDE SEQUENCE [LARGE SCALE GENOMIC DNA]</scope>
</reference>
<protein>
    <submittedName>
        <fullName evidence="1">Uncharacterized protein</fullName>
    </submittedName>
</protein>
<sequence length="157" mass="17412">MACKPRTQHGAQPMWNKTSATTRVVPWAQFSRGSSSHQITFVPLVQTLFPSTVWPGKMSGGPQDFRSHNDYTLRFTICAPHAVPRTFEEGPKMVTPQTLARKKIKTEIIGSAAAGGTVTFCSPQTKFSSLKSRDILNSKLDEIFLENDFPGKDDRVV</sequence>
<dbReference type="Proteomes" id="UP000499080">
    <property type="component" value="Unassembled WGS sequence"/>
</dbReference>